<evidence type="ECO:0000313" key="2">
    <source>
        <dbReference type="Proteomes" id="UP000029453"/>
    </source>
</evidence>
<dbReference type="Proteomes" id="UP000029453">
    <property type="component" value="Unassembled WGS sequence"/>
</dbReference>
<dbReference type="AlphaFoldDB" id="M9M3U3"/>
<name>M9M3U3_PAEPP</name>
<comment type="caution">
    <text evidence="1">The sequence shown here is derived from an EMBL/GenBank/DDBJ whole genome shotgun (WGS) entry which is preliminary data.</text>
</comment>
<proteinExistence type="predicted"/>
<dbReference type="EMBL" id="BALG01000242">
    <property type="protein sequence ID" value="GAC43694.1"/>
    <property type="molecule type" value="Genomic_DNA"/>
</dbReference>
<accession>M9M3U3</accession>
<reference evidence="1 2" key="1">
    <citation type="submission" date="2012-10" db="EMBL/GenBank/DDBJ databases">
        <title>Draft Genome Sequence of Paenibacillus popilliae ATCC 14706T.</title>
        <authorList>
            <person name="Iiyama K."/>
            <person name="Mori K."/>
            <person name="Mon H."/>
            <person name="Chieda Y."/>
            <person name="Lee J.M."/>
            <person name="Kusakabe T."/>
            <person name="Tashiro K."/>
            <person name="Asano S."/>
            <person name="Yasunaga-Aoki C."/>
            <person name="Shimizu S."/>
        </authorList>
    </citation>
    <scope>NUCLEOTIDE SEQUENCE [LARGE SCALE GENOMIC DNA]</scope>
    <source>
        <strain evidence="1 2">ATCC 14706</strain>
    </source>
</reference>
<gene>
    <name evidence="1" type="ORF">PPOP_3094</name>
</gene>
<dbReference type="RefSeq" id="WP_006287393.1">
    <property type="nucleotide sequence ID" value="NZ_BALG01000242.1"/>
</dbReference>
<organism evidence="1 2">
    <name type="scientific">Paenibacillus popilliae ATCC 14706</name>
    <dbReference type="NCBI Taxonomy" id="1212764"/>
    <lineage>
        <taxon>Bacteria</taxon>
        <taxon>Bacillati</taxon>
        <taxon>Bacillota</taxon>
        <taxon>Bacilli</taxon>
        <taxon>Bacillales</taxon>
        <taxon>Paenibacillaceae</taxon>
        <taxon>Paenibacillus</taxon>
    </lineage>
</organism>
<evidence type="ECO:0000313" key="1">
    <source>
        <dbReference type="EMBL" id="GAC43694.1"/>
    </source>
</evidence>
<sequence>MPYWEKRMLVERRIHDLCSVFDIDLALLQQTVPDDDWNEECFLVDKLQMMDTVYKDKMYQIDGCMGRTESKIDVVDSELETKLLSILFALREHGVVRIESEFRYDANLLNFPEECLEPDILLGMKSLFERGILEEVSDREIVTCLVLASLRNRMTTCFYLVDRKTIVWTTTAGYVVYIADQQQADVVRTACAAQNLVLHANE</sequence>
<protein>
    <submittedName>
        <fullName evidence="1">Preprotein translocase subunit</fullName>
    </submittedName>
</protein>
<keyword evidence="2" id="KW-1185">Reference proteome</keyword>